<dbReference type="AlphaFoldDB" id="A0AAN7Y6T5"/>
<accession>A0AAN7Y6T5</accession>
<keyword evidence="2" id="KW-0812">Transmembrane</keyword>
<evidence type="ECO:0000256" key="2">
    <source>
        <dbReference type="SAM" id="Phobius"/>
    </source>
</evidence>
<feature type="region of interest" description="Disordered" evidence="1">
    <location>
        <begin position="670"/>
        <end position="696"/>
    </location>
</feature>
<gene>
    <name evidence="3" type="ORF">LTR05_003836</name>
</gene>
<name>A0AAN7Y6T5_9EURO</name>
<keyword evidence="4" id="KW-1185">Reference proteome</keyword>
<dbReference type="Proteomes" id="UP001309876">
    <property type="component" value="Unassembled WGS sequence"/>
</dbReference>
<feature type="transmembrane region" description="Helical" evidence="2">
    <location>
        <begin position="533"/>
        <end position="555"/>
    </location>
</feature>
<evidence type="ECO:0000313" key="3">
    <source>
        <dbReference type="EMBL" id="KAK5086668.1"/>
    </source>
</evidence>
<evidence type="ECO:0000256" key="1">
    <source>
        <dbReference type="SAM" id="MobiDB-lite"/>
    </source>
</evidence>
<keyword evidence="2" id="KW-1133">Transmembrane helix</keyword>
<protein>
    <submittedName>
        <fullName evidence="3">Uncharacterized protein</fullName>
    </submittedName>
</protein>
<keyword evidence="2" id="KW-0472">Membrane</keyword>
<organism evidence="3 4">
    <name type="scientific">Lithohypha guttulata</name>
    <dbReference type="NCBI Taxonomy" id="1690604"/>
    <lineage>
        <taxon>Eukaryota</taxon>
        <taxon>Fungi</taxon>
        <taxon>Dikarya</taxon>
        <taxon>Ascomycota</taxon>
        <taxon>Pezizomycotina</taxon>
        <taxon>Eurotiomycetes</taxon>
        <taxon>Chaetothyriomycetidae</taxon>
        <taxon>Chaetothyriales</taxon>
        <taxon>Trichomeriaceae</taxon>
        <taxon>Lithohypha</taxon>
    </lineage>
</organism>
<comment type="caution">
    <text evidence="3">The sequence shown here is derived from an EMBL/GenBank/DDBJ whole genome shotgun (WGS) entry which is preliminary data.</text>
</comment>
<proteinExistence type="predicted"/>
<dbReference type="EMBL" id="JAVRRJ010000003">
    <property type="protein sequence ID" value="KAK5086668.1"/>
    <property type="molecule type" value="Genomic_DNA"/>
</dbReference>
<evidence type="ECO:0000313" key="4">
    <source>
        <dbReference type="Proteomes" id="UP001309876"/>
    </source>
</evidence>
<feature type="transmembrane region" description="Helical" evidence="2">
    <location>
        <begin position="65"/>
        <end position="90"/>
    </location>
</feature>
<sequence length="737" mass="82083">MAPALTATEYIYEGVWVNWNRGKVLGSTLTSVLRNTSSDLNAIWRFLRLAVAWRHQRDAKVLKSLLPLIIWTSLHLVLVVTVGLLSSWLLEANDEVLSQSPWCGTFDRTYWNQVFANNETDLKAVALMKEYSSYTDSRYATVQQSLDMCQGAAENCKNPRKKSLAWNSSFISDICPVNDSMCQAATKGSMSFDTGFLSSHKDLGYNARSEDRVSIRLTAQCAPLEAADYVTDWQDVPSTSNSQARQVVDAHYGPGRSNKRNSTYSLTKGELECDERVLAQPYSLVPFIALPGGNPKQLSATFTPIPELRPTDRDLTLVLMSFHNVYEDPVVDPWFSAQRKINVSTGFCLSKNTTVYAPDHALAPMSCTQQWQICNNDGLKTPDLENCTPLQGVAQVNSTMYSSFGSTKFTPRQLATTQRLVRAAYASTFYYVIYALSQSTSPPLKARNLISYNVGPALPPTQWQAETQYWMELVLAYFQQANLDYSTGQFAASTSYVNVTHASTTNSSAALGQNAAHWLCQSQIIHSSNYRNFNFFALLLTVILCTVIIVVGLTIEDLTGCVRQRNLRYSGSSGKQDMWIANSDLDMLRRVDELKNGSAWTLSRNGVPLTHVSNTVSINDLMSDGNEVEKGTGFVVPAVKREREARNKLRSSPYKHIHDSGHKRCATCSTFEISPSGSRPQTSRTGTSTEDESNGMTFHNTFRRNFVHDVHYDDDVNGSGVPTYTTTSYTALPNSFR</sequence>
<reference evidence="3 4" key="1">
    <citation type="submission" date="2023-08" db="EMBL/GenBank/DDBJ databases">
        <title>Black Yeasts Isolated from many extreme environments.</title>
        <authorList>
            <person name="Coleine C."/>
            <person name="Stajich J.E."/>
            <person name="Selbmann L."/>
        </authorList>
    </citation>
    <scope>NUCLEOTIDE SEQUENCE [LARGE SCALE GENOMIC DNA]</scope>
    <source>
        <strain evidence="3 4">CCFEE 5910</strain>
    </source>
</reference>